<dbReference type="EMBL" id="JHDU01000004">
    <property type="protein sequence ID" value="KDR64253.1"/>
    <property type="molecule type" value="Genomic_DNA"/>
</dbReference>
<sequence length="83" mass="8603">MLKSVIPPPPGVKESWALFTAPVEVSVVEAANRAEAQTPNLCSLPSIMPPASCPASLPVLCSSLAVTRAVEAAQTRTMTETIA</sequence>
<dbReference type="Proteomes" id="UP000027443">
    <property type="component" value="Unassembled WGS sequence"/>
</dbReference>
<accession>A0ABR4SF57</accession>
<protein>
    <submittedName>
        <fullName evidence="1">Uncharacterized protein</fullName>
    </submittedName>
</protein>
<comment type="caution">
    <text evidence="1">The sequence shown here is derived from an EMBL/GenBank/DDBJ whole genome shotgun (WGS) entry which is preliminary data.</text>
</comment>
<keyword evidence="2" id="KW-1185">Reference proteome</keyword>
<name>A0ABR4SF57_9ACTN</name>
<proteinExistence type="predicted"/>
<reference evidence="1 2" key="1">
    <citation type="submission" date="2014-03" db="EMBL/GenBank/DDBJ databases">
        <title>Genome Sequence of Streptomyces wadayamensis A23 strain, an endophytic actinobacteria from Citrus reticulata.</title>
        <authorList>
            <person name="de Oliveira L.G."/>
            <person name="Tormet G.D."/>
            <person name="Marcon J."/>
            <person name="Samborsky M."/>
            <person name="Araujo W.L."/>
            <person name="de Azevedo J.L."/>
        </authorList>
    </citation>
    <scope>NUCLEOTIDE SEQUENCE [LARGE SCALE GENOMIC DNA]</scope>
    <source>
        <strain evidence="1 2">A23</strain>
    </source>
</reference>
<gene>
    <name evidence="1" type="ORF">DC60_10305</name>
</gene>
<evidence type="ECO:0000313" key="1">
    <source>
        <dbReference type="EMBL" id="KDR64253.1"/>
    </source>
</evidence>
<evidence type="ECO:0000313" key="2">
    <source>
        <dbReference type="Proteomes" id="UP000027443"/>
    </source>
</evidence>
<organism evidence="1 2">
    <name type="scientific">Streptomyces wadayamensis</name>
    <dbReference type="NCBI Taxonomy" id="141454"/>
    <lineage>
        <taxon>Bacteria</taxon>
        <taxon>Bacillati</taxon>
        <taxon>Actinomycetota</taxon>
        <taxon>Actinomycetes</taxon>
        <taxon>Kitasatosporales</taxon>
        <taxon>Streptomycetaceae</taxon>
        <taxon>Streptomyces</taxon>
    </lineage>
</organism>